<dbReference type="PANTHER" id="PTHR10857:SF106">
    <property type="entry name" value="C2 DOMAIN-CONTAINING PROTEIN"/>
    <property type="match status" value="1"/>
</dbReference>
<proteinExistence type="predicted"/>
<evidence type="ECO:0000313" key="3">
    <source>
        <dbReference type="Proteomes" id="UP000321570"/>
    </source>
</evidence>
<accession>A0A564Z1K6</accession>
<dbReference type="GO" id="GO:0071277">
    <property type="term" value="P:cellular response to calcium ion"/>
    <property type="evidence" value="ECO:0007669"/>
    <property type="project" value="TreeGrafter"/>
</dbReference>
<protein>
    <recommendedName>
        <fullName evidence="1">Copine C-terminal domain-containing protein</fullName>
    </recommendedName>
</protein>
<dbReference type="PANTHER" id="PTHR10857">
    <property type="entry name" value="COPINE"/>
    <property type="match status" value="1"/>
</dbReference>
<dbReference type="GO" id="GO:0005886">
    <property type="term" value="C:plasma membrane"/>
    <property type="evidence" value="ECO:0007669"/>
    <property type="project" value="TreeGrafter"/>
</dbReference>
<feature type="domain" description="Copine C-terminal" evidence="1">
    <location>
        <begin position="1"/>
        <end position="50"/>
    </location>
</feature>
<dbReference type="AlphaFoldDB" id="A0A564Z1K6"/>
<dbReference type="EMBL" id="CABIJS010000555">
    <property type="protein sequence ID" value="VUZ53300.1"/>
    <property type="molecule type" value="Genomic_DNA"/>
</dbReference>
<organism evidence="2 3">
    <name type="scientific">Hymenolepis diminuta</name>
    <name type="common">Rat tapeworm</name>
    <dbReference type="NCBI Taxonomy" id="6216"/>
    <lineage>
        <taxon>Eukaryota</taxon>
        <taxon>Metazoa</taxon>
        <taxon>Spiralia</taxon>
        <taxon>Lophotrochozoa</taxon>
        <taxon>Platyhelminthes</taxon>
        <taxon>Cestoda</taxon>
        <taxon>Eucestoda</taxon>
        <taxon>Cyclophyllidea</taxon>
        <taxon>Hymenolepididae</taxon>
        <taxon>Hymenolepis</taxon>
    </lineage>
</organism>
<feature type="non-terminal residue" evidence="2">
    <location>
        <position position="50"/>
    </location>
</feature>
<dbReference type="InterPro" id="IPR045052">
    <property type="entry name" value="Copine"/>
</dbReference>
<reference evidence="2 3" key="1">
    <citation type="submission" date="2019-07" db="EMBL/GenBank/DDBJ databases">
        <authorList>
            <person name="Jastrzebski P J."/>
            <person name="Paukszto L."/>
            <person name="Jastrzebski P J."/>
        </authorList>
    </citation>
    <scope>NUCLEOTIDE SEQUENCE [LARGE SCALE GENOMIC DNA]</scope>
    <source>
        <strain evidence="2 3">WMS-il1</strain>
    </source>
</reference>
<evidence type="ECO:0000313" key="2">
    <source>
        <dbReference type="EMBL" id="VUZ53300.1"/>
    </source>
</evidence>
<dbReference type="Pfam" id="PF07002">
    <property type="entry name" value="Copine"/>
    <property type="match status" value="1"/>
</dbReference>
<dbReference type="InterPro" id="IPR010734">
    <property type="entry name" value="Copine_C"/>
</dbReference>
<evidence type="ECO:0000259" key="1">
    <source>
        <dbReference type="Pfam" id="PF07002"/>
    </source>
</evidence>
<dbReference type="Proteomes" id="UP000321570">
    <property type="component" value="Unassembled WGS sequence"/>
</dbReference>
<keyword evidence="3" id="KW-1185">Reference proteome</keyword>
<name>A0A564Z1K6_HYMDI</name>
<dbReference type="GO" id="GO:0005544">
    <property type="term" value="F:calcium-dependent phospholipid binding"/>
    <property type="evidence" value="ECO:0007669"/>
    <property type="project" value="InterPro"/>
</dbReference>
<gene>
    <name evidence="2" type="ORF">WMSIL1_LOCUS11594</name>
</gene>
<sequence length="50" mass="5340">MPQTKAAVVNASRLPISIIIVGIGAADFSAMEELDGDEIRLTSRGRIAER</sequence>